<reference evidence="6 7" key="1">
    <citation type="submission" date="2018-02" db="EMBL/GenBank/DDBJ databases">
        <title>The genomes of Aspergillus section Nigri reveals drivers in fungal speciation.</title>
        <authorList>
            <consortium name="DOE Joint Genome Institute"/>
            <person name="Vesth T.C."/>
            <person name="Nybo J."/>
            <person name="Theobald S."/>
            <person name="Brandl J."/>
            <person name="Frisvad J.C."/>
            <person name="Nielsen K.F."/>
            <person name="Lyhne E.K."/>
            <person name="Kogle M.E."/>
            <person name="Kuo A."/>
            <person name="Riley R."/>
            <person name="Clum A."/>
            <person name="Nolan M."/>
            <person name="Lipzen A."/>
            <person name="Salamov A."/>
            <person name="Henrissat B."/>
            <person name="Wiebenga A."/>
            <person name="De vries R.P."/>
            <person name="Grigoriev I.V."/>
            <person name="Mortensen U.H."/>
            <person name="Andersen M.R."/>
            <person name="Baker S.E."/>
        </authorList>
    </citation>
    <scope>NUCLEOTIDE SEQUENCE [LARGE SCALE GENOMIC DNA]</scope>
    <source>
        <strain evidence="6 7">CBS 121057</strain>
    </source>
</reference>
<feature type="compositionally biased region" description="Low complexity" evidence="4">
    <location>
        <begin position="616"/>
        <end position="656"/>
    </location>
</feature>
<feature type="domain" description="Xylanolytic transcriptional activator regulatory" evidence="5">
    <location>
        <begin position="228"/>
        <end position="301"/>
    </location>
</feature>
<name>A0A319E6H0_ASPSB</name>
<evidence type="ECO:0000313" key="6">
    <source>
        <dbReference type="EMBL" id="PYI05686.1"/>
    </source>
</evidence>
<dbReference type="EMBL" id="KZ826356">
    <property type="protein sequence ID" value="PYI05686.1"/>
    <property type="molecule type" value="Genomic_DNA"/>
</dbReference>
<dbReference type="VEuPathDB" id="FungiDB:BO78DRAFT_370678"/>
<dbReference type="OrthoDB" id="4451586at2759"/>
<proteinExistence type="predicted"/>
<dbReference type="GO" id="GO:0006351">
    <property type="term" value="P:DNA-templated transcription"/>
    <property type="evidence" value="ECO:0007669"/>
    <property type="project" value="InterPro"/>
</dbReference>
<feature type="compositionally biased region" description="Low complexity" evidence="4">
    <location>
        <begin position="694"/>
        <end position="706"/>
    </location>
</feature>
<dbReference type="PANTHER" id="PTHR47425:SF1">
    <property type="entry name" value="MISCELLANEOUS ZN(II)2CYS6 TRANSCRIPTION FACTOR (EUROFUNG)"/>
    <property type="match status" value="1"/>
</dbReference>
<dbReference type="PANTHER" id="PTHR47425">
    <property type="entry name" value="FARB-RELATED"/>
    <property type="match status" value="1"/>
</dbReference>
<dbReference type="Pfam" id="PF04082">
    <property type="entry name" value="Fungal_trans"/>
    <property type="match status" value="1"/>
</dbReference>
<accession>A0A319E6H0</accession>
<dbReference type="InterPro" id="IPR007219">
    <property type="entry name" value="XnlR_reg_dom"/>
</dbReference>
<keyword evidence="1" id="KW-0805">Transcription regulation</keyword>
<sequence length="805" mass="90939">MLTAKRKPPSVDLDDDRPVAKRSNSLSYNAHAPWLQDSRPSRTWRTLGDRGVRSSLPLENMVSTVRDLIDPDFDPLIAILDDEPRFLKPLPSRISPEDLEFLRFRGALSIPESGLRNELLRCYIKWVHSFMPVLNLQDFLRCVAENDPNGNISLLLFQAVMFVATAFVDLQHLQAAGYATRKSARSAFFTRLRLLYSLDCEDDRIVILQTLLLMTYWSDHQNHPQRDIWDWIGVCNIHAHSIGLNRDASSANMDPRTKRLRARIWWSLYSRDRLIAMGLRRPTQVNEGTSNVPMLRLEDFDFEPYHPTVIEMFRCRQLEDASHQKRLATMFIEKAKLCQCIGRVLFAQYTPSQCQFGVTTRTTISLVPRQASESELARCSQRLESWLSALPRDAQFIPASRTNFHDGEDVLLLHGAMVRMLYHATTSALHRPWAFTSNKDQSKSRRELIQTAQSKMHDAAVGITHIIQGLNQLNLTRFLPQSGVTVIIPAAVAHLTNSLSGNPATRETSIYNFQRCIQVLQGLQDIYPAADMEVANIEAAVKLQSDSTNTFLRIMQYANTSGTTHEQHEQPRKQSTISNPHTITSMDDRVSNHWTPPQDEPDLSTNLRQPTPKPTSPTTQPTPTKRTSTTSNPPPTFNNNNHNRNRISTSTSTTNPLPKQTEPTPPNDFDDPIANFLNDTNPPISPRDTRSQSNPNNTTTNFNPTDPFPFNLDFDLDTFAADFPPQNPNPDPSPDLDIDWASELLRWTGPAPEDALTNNKDLFSPFPNHVHGSTPGQGSTSHMTGDITGDLDRDLGFIPSDDDIF</sequence>
<dbReference type="GO" id="GO:0008270">
    <property type="term" value="F:zinc ion binding"/>
    <property type="evidence" value="ECO:0007669"/>
    <property type="project" value="InterPro"/>
</dbReference>
<keyword evidence="3" id="KW-0539">Nucleus</keyword>
<feature type="region of interest" description="Disordered" evidence="4">
    <location>
        <begin position="1"/>
        <end position="23"/>
    </location>
</feature>
<keyword evidence="2" id="KW-0804">Transcription</keyword>
<feature type="region of interest" description="Disordered" evidence="4">
    <location>
        <begin position="561"/>
        <end position="706"/>
    </location>
</feature>
<dbReference type="InterPro" id="IPR052761">
    <property type="entry name" value="Fungal_Detox/Toxin_TFs"/>
</dbReference>
<keyword evidence="7" id="KW-1185">Reference proteome</keyword>
<dbReference type="STRING" id="1448318.A0A319E6H0"/>
<dbReference type="AlphaFoldDB" id="A0A319E6H0"/>
<evidence type="ECO:0000259" key="5">
    <source>
        <dbReference type="SMART" id="SM00906"/>
    </source>
</evidence>
<dbReference type="Proteomes" id="UP000248423">
    <property type="component" value="Unassembled WGS sequence"/>
</dbReference>
<organism evidence="6 7">
    <name type="scientific">Aspergillus sclerotiicarbonarius (strain CBS 121057 / IBT 28362)</name>
    <dbReference type="NCBI Taxonomy" id="1448318"/>
    <lineage>
        <taxon>Eukaryota</taxon>
        <taxon>Fungi</taxon>
        <taxon>Dikarya</taxon>
        <taxon>Ascomycota</taxon>
        <taxon>Pezizomycotina</taxon>
        <taxon>Eurotiomycetes</taxon>
        <taxon>Eurotiomycetidae</taxon>
        <taxon>Eurotiales</taxon>
        <taxon>Aspergillaceae</taxon>
        <taxon>Aspergillus</taxon>
        <taxon>Aspergillus subgen. Circumdati</taxon>
    </lineage>
</organism>
<dbReference type="SMART" id="SM00906">
    <property type="entry name" value="Fungal_trans"/>
    <property type="match status" value="1"/>
</dbReference>
<dbReference type="GO" id="GO:0003677">
    <property type="term" value="F:DNA binding"/>
    <property type="evidence" value="ECO:0007669"/>
    <property type="project" value="InterPro"/>
</dbReference>
<evidence type="ECO:0000313" key="7">
    <source>
        <dbReference type="Proteomes" id="UP000248423"/>
    </source>
</evidence>
<gene>
    <name evidence="6" type="ORF">BO78DRAFT_370678</name>
</gene>
<evidence type="ECO:0000256" key="1">
    <source>
        <dbReference type="ARBA" id="ARBA00023015"/>
    </source>
</evidence>
<evidence type="ECO:0000256" key="3">
    <source>
        <dbReference type="ARBA" id="ARBA00023242"/>
    </source>
</evidence>
<evidence type="ECO:0000256" key="2">
    <source>
        <dbReference type="ARBA" id="ARBA00023163"/>
    </source>
</evidence>
<evidence type="ECO:0000256" key="4">
    <source>
        <dbReference type="SAM" id="MobiDB-lite"/>
    </source>
</evidence>
<protein>
    <recommendedName>
        <fullName evidence="5">Xylanolytic transcriptional activator regulatory domain-containing protein</fullName>
    </recommendedName>
</protein>
<dbReference type="CDD" id="cd12148">
    <property type="entry name" value="fungal_TF_MHR"/>
    <property type="match status" value="1"/>
</dbReference>
<feature type="compositionally biased region" description="Polar residues" evidence="4">
    <location>
        <begin position="573"/>
        <end position="585"/>
    </location>
</feature>